<comment type="caution">
    <text evidence="1">The sequence shown here is derived from an EMBL/GenBank/DDBJ whole genome shotgun (WGS) entry which is preliminary data.</text>
</comment>
<evidence type="ECO:0000313" key="2">
    <source>
        <dbReference type="Proteomes" id="UP001165101"/>
    </source>
</evidence>
<proteinExistence type="predicted"/>
<organism evidence="1 2">
    <name type="scientific">Candida boidinii</name>
    <name type="common">Yeast</name>
    <dbReference type="NCBI Taxonomy" id="5477"/>
    <lineage>
        <taxon>Eukaryota</taxon>
        <taxon>Fungi</taxon>
        <taxon>Dikarya</taxon>
        <taxon>Ascomycota</taxon>
        <taxon>Saccharomycotina</taxon>
        <taxon>Pichiomycetes</taxon>
        <taxon>Pichiales</taxon>
        <taxon>Pichiaceae</taxon>
        <taxon>Ogataea</taxon>
        <taxon>Ogataea/Candida clade</taxon>
    </lineage>
</organism>
<keyword evidence="2" id="KW-1185">Reference proteome</keyword>
<gene>
    <name evidence="1" type="ORF">Cboi01_000248700</name>
</gene>
<reference evidence="1" key="1">
    <citation type="submission" date="2023-04" db="EMBL/GenBank/DDBJ databases">
        <title>Candida boidinii NBRC 1967.</title>
        <authorList>
            <person name="Ichikawa N."/>
            <person name="Sato H."/>
            <person name="Tonouchi N."/>
        </authorList>
    </citation>
    <scope>NUCLEOTIDE SEQUENCE</scope>
    <source>
        <strain evidence="1">NBRC 1967</strain>
    </source>
</reference>
<evidence type="ECO:0000313" key="1">
    <source>
        <dbReference type="EMBL" id="GME91880.1"/>
    </source>
</evidence>
<accession>A0ACB5TN47</accession>
<dbReference type="EMBL" id="BSXV01001135">
    <property type="protein sequence ID" value="GME91880.1"/>
    <property type="molecule type" value="Genomic_DNA"/>
</dbReference>
<name>A0ACB5TN47_CANBO</name>
<protein>
    <submittedName>
        <fullName evidence="1">Unnamed protein product</fullName>
    </submittedName>
</protein>
<dbReference type="Proteomes" id="UP001165101">
    <property type="component" value="Unassembled WGS sequence"/>
</dbReference>
<sequence>MNKPIRQINANAVGNLCKKMAIIIRNDDDEEEEELVSLSPEPKNDEANAIPSVIECIIKPTVLVLWKTVLIICEIGLLSLEPEKLVKGLTNPILELELGLKVDSSSS</sequence>